<name>A0AAD3RIP7_LATJO</name>
<feature type="region of interest" description="Disordered" evidence="1">
    <location>
        <begin position="31"/>
        <end position="111"/>
    </location>
</feature>
<dbReference type="GO" id="GO:0016874">
    <property type="term" value="F:ligase activity"/>
    <property type="evidence" value="ECO:0007669"/>
    <property type="project" value="UniProtKB-KW"/>
</dbReference>
<dbReference type="InterPro" id="IPR013083">
    <property type="entry name" value="Znf_RING/FYVE/PHD"/>
</dbReference>
<feature type="compositionally biased region" description="Basic and acidic residues" evidence="1">
    <location>
        <begin position="68"/>
        <end position="87"/>
    </location>
</feature>
<protein>
    <submittedName>
        <fullName evidence="2">E3 SUMO-protein ligase PIAS1-like protein</fullName>
    </submittedName>
</protein>
<dbReference type="Gene3D" id="3.30.40.10">
    <property type="entry name" value="Zinc/RING finger domain, C3HC4 (zinc finger)"/>
    <property type="match status" value="1"/>
</dbReference>
<comment type="caution">
    <text evidence="2">The sequence shown here is derived from an EMBL/GenBank/DDBJ whole genome shotgun (WGS) entry which is preliminary data.</text>
</comment>
<proteinExistence type="predicted"/>
<gene>
    <name evidence="2" type="ORF">AKAME5_002192600</name>
</gene>
<dbReference type="AlphaFoldDB" id="A0AAD3RIP7"/>
<evidence type="ECO:0000313" key="2">
    <source>
        <dbReference type="EMBL" id="GLD70608.1"/>
    </source>
</evidence>
<keyword evidence="3" id="KW-1185">Reference proteome</keyword>
<dbReference type="EMBL" id="BRZM01000392">
    <property type="protein sequence ID" value="GLD70608.1"/>
    <property type="molecule type" value="Genomic_DNA"/>
</dbReference>
<keyword evidence="2" id="KW-0436">Ligase</keyword>
<dbReference type="Proteomes" id="UP001279410">
    <property type="component" value="Unassembled WGS sequence"/>
</dbReference>
<accession>A0AAD3RIP7</accession>
<sequence>MLALQCFDATLYIQMNEKKPTWCPVCDKKAPMNNTSSLMVRGRTSAGSDHESSPSSQRRMTAATARESGSDRFDADSLGPRRQDPPPHRRRHCPQPKEVSLHVPDYHHQQR</sequence>
<evidence type="ECO:0000256" key="1">
    <source>
        <dbReference type="SAM" id="MobiDB-lite"/>
    </source>
</evidence>
<reference evidence="2" key="1">
    <citation type="submission" date="2022-08" db="EMBL/GenBank/DDBJ databases">
        <title>Genome sequencing of akame (Lates japonicus).</title>
        <authorList>
            <person name="Hashiguchi Y."/>
            <person name="Takahashi H."/>
        </authorList>
    </citation>
    <scope>NUCLEOTIDE SEQUENCE</scope>
    <source>
        <strain evidence="2">Kochi</strain>
    </source>
</reference>
<evidence type="ECO:0000313" key="3">
    <source>
        <dbReference type="Proteomes" id="UP001279410"/>
    </source>
</evidence>
<organism evidence="2 3">
    <name type="scientific">Lates japonicus</name>
    <name type="common">Japanese lates</name>
    <dbReference type="NCBI Taxonomy" id="270547"/>
    <lineage>
        <taxon>Eukaryota</taxon>
        <taxon>Metazoa</taxon>
        <taxon>Chordata</taxon>
        <taxon>Craniata</taxon>
        <taxon>Vertebrata</taxon>
        <taxon>Euteleostomi</taxon>
        <taxon>Actinopterygii</taxon>
        <taxon>Neopterygii</taxon>
        <taxon>Teleostei</taxon>
        <taxon>Neoteleostei</taxon>
        <taxon>Acanthomorphata</taxon>
        <taxon>Carangaria</taxon>
        <taxon>Carangaria incertae sedis</taxon>
        <taxon>Centropomidae</taxon>
        <taxon>Lates</taxon>
    </lineage>
</organism>